<evidence type="ECO:0000256" key="1">
    <source>
        <dbReference type="SAM" id="SignalP"/>
    </source>
</evidence>
<dbReference type="InParanoid" id="D8UA21"/>
<name>D8UA21_VOLCA</name>
<reference evidence="2 3" key="1">
    <citation type="journal article" date="2010" name="Science">
        <title>Genomic analysis of organismal complexity in the multicellular green alga Volvox carteri.</title>
        <authorList>
            <person name="Prochnik S.E."/>
            <person name="Umen J."/>
            <person name="Nedelcu A.M."/>
            <person name="Hallmann A."/>
            <person name="Miller S.M."/>
            <person name="Nishii I."/>
            <person name="Ferris P."/>
            <person name="Kuo A."/>
            <person name="Mitros T."/>
            <person name="Fritz-Laylin L.K."/>
            <person name="Hellsten U."/>
            <person name="Chapman J."/>
            <person name="Simakov O."/>
            <person name="Rensing S.A."/>
            <person name="Terry A."/>
            <person name="Pangilinan J."/>
            <person name="Kapitonov V."/>
            <person name="Jurka J."/>
            <person name="Salamov A."/>
            <person name="Shapiro H."/>
            <person name="Schmutz J."/>
            <person name="Grimwood J."/>
            <person name="Lindquist E."/>
            <person name="Lucas S."/>
            <person name="Grigoriev I.V."/>
            <person name="Schmitt R."/>
            <person name="Kirk D."/>
            <person name="Rokhsar D.S."/>
        </authorList>
    </citation>
    <scope>NUCLEOTIDE SEQUENCE [LARGE SCALE GENOMIC DNA]</scope>
    <source>
        <strain evidence="3">f. Nagariensis / Eve</strain>
    </source>
</reference>
<evidence type="ECO:0000313" key="3">
    <source>
        <dbReference type="Proteomes" id="UP000001058"/>
    </source>
</evidence>
<feature type="signal peptide" evidence="1">
    <location>
        <begin position="1"/>
        <end position="17"/>
    </location>
</feature>
<dbReference type="GeneID" id="9617347"/>
<accession>D8UA21</accession>
<evidence type="ECO:0000313" key="2">
    <source>
        <dbReference type="EMBL" id="EFJ43396.1"/>
    </source>
</evidence>
<gene>
    <name evidence="2" type="ORF">VOLCADRAFT_106834</name>
</gene>
<dbReference type="RefSeq" id="XP_002955543.1">
    <property type="nucleotide sequence ID" value="XM_002955497.1"/>
</dbReference>
<dbReference type="KEGG" id="vcn:VOLCADRAFT_106834"/>
<dbReference type="EMBL" id="GL378373">
    <property type="protein sequence ID" value="EFJ43396.1"/>
    <property type="molecule type" value="Genomic_DNA"/>
</dbReference>
<feature type="chain" id="PRO_5003124318" evidence="1">
    <location>
        <begin position="18"/>
        <end position="146"/>
    </location>
</feature>
<organism evidence="3">
    <name type="scientific">Volvox carteri f. nagariensis</name>
    <dbReference type="NCBI Taxonomy" id="3068"/>
    <lineage>
        <taxon>Eukaryota</taxon>
        <taxon>Viridiplantae</taxon>
        <taxon>Chlorophyta</taxon>
        <taxon>core chlorophytes</taxon>
        <taxon>Chlorophyceae</taxon>
        <taxon>CS clade</taxon>
        <taxon>Chlamydomonadales</taxon>
        <taxon>Volvocaceae</taxon>
        <taxon>Volvox</taxon>
    </lineage>
</organism>
<keyword evidence="1" id="KW-0732">Signal</keyword>
<dbReference type="AlphaFoldDB" id="D8UA21"/>
<protein>
    <submittedName>
        <fullName evidence="2">Uncharacterized protein</fullName>
    </submittedName>
</protein>
<proteinExistence type="predicted"/>
<keyword evidence="3" id="KW-1185">Reference proteome</keyword>
<sequence length="146" mass="15537">MALMALMMIAKAGGSMGWCRQPLYGTISAAASQARCRTHVRLPSRDLSCGPQGHSRMVCGDGGGTSDRMHPLTNMLLGHVPDAAVAECTFFLAVSSPPVVPSSSSWDVILIAGVPSEPTEILKKHDAHTRPPLACLPLTRLYDTVR</sequence>
<dbReference type="Proteomes" id="UP000001058">
    <property type="component" value="Unassembled WGS sequence"/>
</dbReference>